<name>A0AAE8YRG3_9CAUD</name>
<protein>
    <submittedName>
        <fullName evidence="2">Holin</fullName>
    </submittedName>
</protein>
<dbReference type="Proteomes" id="UP000827803">
    <property type="component" value="Segment"/>
</dbReference>
<keyword evidence="3" id="KW-1185">Reference proteome</keyword>
<reference evidence="2" key="1">
    <citation type="submission" date="2021-10" db="EMBL/GenBank/DDBJ databases">
        <authorList>
            <person name="Lavering E.D."/>
            <person name="James R."/>
            <person name="Fairholm J.D."/>
            <person name="Hyer M."/>
            <person name="Ogilvie B.H."/>
            <person name="Thurgood T.L."/>
            <person name="Robison R.A."/>
            <person name="Grose J.H."/>
        </authorList>
    </citation>
    <scope>NUCLEOTIDE SEQUENCE</scope>
</reference>
<accession>A0AAE8YRG3</accession>
<evidence type="ECO:0000313" key="2">
    <source>
        <dbReference type="EMBL" id="UGO49433.1"/>
    </source>
</evidence>
<sequence>MDFTTYSWWNYWWYSHFLNERGWYVMVSFAVLIGVVIGFSQIVKTMGLQTKYVPLLNLTLGIVLGVLFLGGDIKSNVFQGIIIGLSASGLFDHTKIMKKDADVK</sequence>
<dbReference type="EMBL" id="OK499979">
    <property type="protein sequence ID" value="UGO49433.1"/>
    <property type="molecule type" value="Genomic_DNA"/>
</dbReference>
<organism evidence="2 3">
    <name type="scientific">Bacillus Phage vB_BanS_McSteamy</name>
    <dbReference type="NCBI Taxonomy" id="2894779"/>
    <lineage>
        <taxon>Viruses</taxon>
        <taxon>Duplodnaviria</taxon>
        <taxon>Heunggongvirae</taxon>
        <taxon>Uroviricota</taxon>
        <taxon>Caudoviricetes</taxon>
        <taxon>Wbetavirus</taxon>
        <taxon>Wbetavirus mcsteamy</taxon>
    </lineage>
</organism>
<keyword evidence="1" id="KW-0812">Transmembrane</keyword>
<keyword evidence="1" id="KW-0472">Membrane</keyword>
<feature type="transmembrane region" description="Helical" evidence="1">
    <location>
        <begin position="22"/>
        <end position="40"/>
    </location>
</feature>
<evidence type="ECO:0000256" key="1">
    <source>
        <dbReference type="SAM" id="Phobius"/>
    </source>
</evidence>
<feature type="transmembrane region" description="Helical" evidence="1">
    <location>
        <begin position="52"/>
        <end position="71"/>
    </location>
</feature>
<evidence type="ECO:0000313" key="3">
    <source>
        <dbReference type="Proteomes" id="UP000827803"/>
    </source>
</evidence>
<keyword evidence="1" id="KW-1133">Transmembrane helix</keyword>
<gene>
    <name evidence="2" type="ORF">MCSTEAMY_17</name>
</gene>
<proteinExistence type="predicted"/>